<sequence>NNNNNNNNPLDPLRKILQKEPKERADEEIDALVTYFDNYDIMSQDIDIYSGISTFRAFIQETRYREYQAHKQIFAQGDLGNEFYFILTGKVSVFVNDDLADIDSDAGDHDQEREKIREEQDKDKAHQDIKEEEKEKEKGEEEEEEEEEEKKKKKKKKK</sequence>
<dbReference type="Gene3D" id="2.60.120.10">
    <property type="entry name" value="Jelly Rolls"/>
    <property type="match status" value="1"/>
</dbReference>
<dbReference type="AlphaFoldDB" id="X6MTW4"/>
<dbReference type="OrthoDB" id="2021138at2759"/>
<feature type="non-terminal residue" evidence="3">
    <location>
        <position position="1"/>
    </location>
</feature>
<evidence type="ECO:0000313" key="3">
    <source>
        <dbReference type="EMBL" id="ETO17284.1"/>
    </source>
</evidence>
<dbReference type="InterPro" id="IPR000595">
    <property type="entry name" value="cNMP-bd_dom"/>
</dbReference>
<proteinExistence type="predicted"/>
<evidence type="ECO:0000259" key="2">
    <source>
        <dbReference type="PROSITE" id="PS50042"/>
    </source>
</evidence>
<keyword evidence="4" id="KW-1185">Reference proteome</keyword>
<dbReference type="InterPro" id="IPR018490">
    <property type="entry name" value="cNMP-bd_dom_sf"/>
</dbReference>
<evidence type="ECO:0000256" key="1">
    <source>
        <dbReference type="SAM" id="MobiDB-lite"/>
    </source>
</evidence>
<dbReference type="PANTHER" id="PTHR23011">
    <property type="entry name" value="CYCLIC NUCLEOTIDE-BINDING DOMAIN CONTAINING PROTEIN"/>
    <property type="match status" value="1"/>
</dbReference>
<evidence type="ECO:0000313" key="4">
    <source>
        <dbReference type="Proteomes" id="UP000023152"/>
    </source>
</evidence>
<accession>X6MTW4</accession>
<organism evidence="3 4">
    <name type="scientific">Reticulomyxa filosa</name>
    <dbReference type="NCBI Taxonomy" id="46433"/>
    <lineage>
        <taxon>Eukaryota</taxon>
        <taxon>Sar</taxon>
        <taxon>Rhizaria</taxon>
        <taxon>Retaria</taxon>
        <taxon>Foraminifera</taxon>
        <taxon>Monothalamids</taxon>
        <taxon>Reticulomyxidae</taxon>
        <taxon>Reticulomyxa</taxon>
    </lineage>
</organism>
<dbReference type="PANTHER" id="PTHR23011:SF28">
    <property type="entry name" value="CYCLIC NUCLEOTIDE-BINDING DOMAIN CONTAINING PROTEIN"/>
    <property type="match status" value="1"/>
</dbReference>
<gene>
    <name evidence="3" type="ORF">RFI_20040</name>
</gene>
<feature type="region of interest" description="Disordered" evidence="1">
    <location>
        <begin position="101"/>
        <end position="158"/>
    </location>
</feature>
<feature type="compositionally biased region" description="Basic and acidic residues" evidence="1">
    <location>
        <begin position="106"/>
        <end position="139"/>
    </location>
</feature>
<protein>
    <recommendedName>
        <fullName evidence="2">Cyclic nucleotide-binding domain-containing protein</fullName>
    </recommendedName>
</protein>
<dbReference type="CDD" id="cd00038">
    <property type="entry name" value="CAP_ED"/>
    <property type="match status" value="1"/>
</dbReference>
<comment type="caution">
    <text evidence="3">The sequence shown here is derived from an EMBL/GenBank/DDBJ whole genome shotgun (WGS) entry which is preliminary data.</text>
</comment>
<reference evidence="3 4" key="1">
    <citation type="journal article" date="2013" name="Curr. Biol.">
        <title>The Genome of the Foraminiferan Reticulomyxa filosa.</title>
        <authorList>
            <person name="Glockner G."/>
            <person name="Hulsmann N."/>
            <person name="Schleicher M."/>
            <person name="Noegel A.A."/>
            <person name="Eichinger L."/>
            <person name="Gallinger C."/>
            <person name="Pawlowski J."/>
            <person name="Sierra R."/>
            <person name="Euteneuer U."/>
            <person name="Pillet L."/>
            <person name="Moustafa A."/>
            <person name="Platzer M."/>
            <person name="Groth M."/>
            <person name="Szafranski K."/>
            <person name="Schliwa M."/>
        </authorList>
    </citation>
    <scope>NUCLEOTIDE SEQUENCE [LARGE SCALE GENOMIC DNA]</scope>
</reference>
<dbReference type="Proteomes" id="UP000023152">
    <property type="component" value="Unassembled WGS sequence"/>
</dbReference>
<dbReference type="InterPro" id="IPR014710">
    <property type="entry name" value="RmlC-like_jellyroll"/>
</dbReference>
<dbReference type="PROSITE" id="PS50042">
    <property type="entry name" value="CNMP_BINDING_3"/>
    <property type="match status" value="1"/>
</dbReference>
<dbReference type="EMBL" id="ASPP01016970">
    <property type="protein sequence ID" value="ETO17284.1"/>
    <property type="molecule type" value="Genomic_DNA"/>
</dbReference>
<feature type="domain" description="Cyclic nucleotide-binding" evidence="2">
    <location>
        <begin position="65"/>
        <end position="98"/>
    </location>
</feature>
<name>X6MTW4_RETFI</name>
<dbReference type="SUPFAM" id="SSF51206">
    <property type="entry name" value="cAMP-binding domain-like"/>
    <property type="match status" value="1"/>
</dbReference>